<sequence>MAAHLSLSVVLKRLAVGPNERQEQGALWHEQTGARRKPMKRDAAREIAVFTSHKKQGSLAQFGAEVEEARSGSWHEPRSMERGRPTPGGCTGPASALRRAERRHVEPALPHLTTARGQRHTKNLRQAAVGSRGPVIILENPSDADLHKREGTPRHSLCTTAAMPIAVASALRGHDVFSSKARGRSRASSEVGPQPPIDGDKKPERAQLPKAASYTYFPRVKGLDGDAPAHDSEEDLKKAKDVDATSDSSSGGSSPSSEEAPQALEMPQLRPATTTRRSSRFLPFSSRSREPSIEPRPERNRKETVKEAESPGVSPSRPLTKLRRKSWVVSQQQQQSQPATASPTKESKKERKAALKEESAKKKAATTEAPKRKTPASTDSIPEETEAKSEARDEAADTVGDRPTPIPLSKKNKRLSALLTANGPAVPSVPKSFSTEQLPLYPQTDSPLTPTERVPPLPRNISTDKLGNKVKTEPRKKDELWTVFRTLEGELRKFQHKSSSLKANIVRTSLLQDFIYKYANHPSNQKLRPEDLDRRANILNGWWTGLLELVAGRNNQSISGTDRPVILEGLAGIMERPEWRLAPSPFCALADRDETASTLTSISATSSSSDFLAESVYHNVKNTFQQNLMSQMAFVVDKMTPRNAAASLVTFCGKTCAYAFCFCPGVADIMVRLWSPPLEMMKRVLDEAGVSRLCKMDSISDRISAAFPPNLHSLRFQSLAKMVRTLRNPPIATPPLQIANIDWYGLWTKRWSGAESDLFYVFVKHFHILVTGFLPSSPTAQERVCAPGLLMVHAQILVNMDATINRHIQPQQQEDNTGAQAITFDDVLSDPDASASTMAIPPANATRQMQENRLIMLIRDFLSEGNSHIPIARHMFADSFASLLQAQARKISAYDNNACYTLCDFLEEAFGIMVRYEQHNPEHHVVLDWPFWLKVCREMTASENTATEIKLYSFLFSIWSTLVLDEQRKRSLCLDFLLEPTFFESRFNHWCPMVRAYYMRLICWRVARFDGEPSEVEVEVKTALSERLRSIWSHYLWLAEDSEKRQIAFPSTQACNPAPGRRFLIIRNDNPIAASNGPFLTFDGVVQNPHQRKPSASTPVPEPMVQKVAVLTTDSTDFPDEEPTKGKWGMFKSLMGGSSKPSKSKAAAKDKENKTTTPPKTSLEKPVAEKPTPTPTQSPPPTHRAYSFRFSLEWVDKRFGTYQNMRLQPPRLPLPAQIMLQQKDIHTEAVSSVQPTGKAATSSRYAGRALAEWTFVSHECQNFFDRRKNEGVPTNKQVETPTLCVEAFRRPG</sequence>
<name>A0ACC2I7G1_9PLEO</name>
<dbReference type="Proteomes" id="UP001153331">
    <property type="component" value="Unassembled WGS sequence"/>
</dbReference>
<gene>
    <name evidence="1" type="ORF">OPT61_g6216</name>
</gene>
<organism evidence="1 2">
    <name type="scientific">Boeremia exigua</name>
    <dbReference type="NCBI Taxonomy" id="749465"/>
    <lineage>
        <taxon>Eukaryota</taxon>
        <taxon>Fungi</taxon>
        <taxon>Dikarya</taxon>
        <taxon>Ascomycota</taxon>
        <taxon>Pezizomycotina</taxon>
        <taxon>Dothideomycetes</taxon>
        <taxon>Pleosporomycetidae</taxon>
        <taxon>Pleosporales</taxon>
        <taxon>Pleosporineae</taxon>
        <taxon>Didymellaceae</taxon>
        <taxon>Boeremia</taxon>
    </lineage>
</organism>
<reference evidence="1" key="1">
    <citation type="submission" date="2022-11" db="EMBL/GenBank/DDBJ databases">
        <title>Genome Sequence of Boeremia exigua.</title>
        <authorList>
            <person name="Buettner E."/>
        </authorList>
    </citation>
    <scope>NUCLEOTIDE SEQUENCE</scope>
    <source>
        <strain evidence="1">CU02</strain>
    </source>
</reference>
<evidence type="ECO:0000313" key="1">
    <source>
        <dbReference type="EMBL" id="KAJ8111109.1"/>
    </source>
</evidence>
<dbReference type="EMBL" id="JAPHNI010000436">
    <property type="protein sequence ID" value="KAJ8111109.1"/>
    <property type="molecule type" value="Genomic_DNA"/>
</dbReference>
<comment type="caution">
    <text evidence="1">The sequence shown here is derived from an EMBL/GenBank/DDBJ whole genome shotgun (WGS) entry which is preliminary data.</text>
</comment>
<keyword evidence="2" id="KW-1185">Reference proteome</keyword>
<protein>
    <submittedName>
        <fullName evidence="1">Uncharacterized protein</fullName>
    </submittedName>
</protein>
<proteinExistence type="predicted"/>
<accession>A0ACC2I7G1</accession>
<evidence type="ECO:0000313" key="2">
    <source>
        <dbReference type="Proteomes" id="UP001153331"/>
    </source>
</evidence>